<feature type="transmembrane region" description="Helical" evidence="1">
    <location>
        <begin position="38"/>
        <end position="61"/>
    </location>
</feature>
<feature type="transmembrane region" description="Helical" evidence="1">
    <location>
        <begin position="5"/>
        <end position="26"/>
    </location>
</feature>
<evidence type="ECO:0000256" key="1">
    <source>
        <dbReference type="SAM" id="Phobius"/>
    </source>
</evidence>
<sequence>MQALYVLRGCLAAYAAGVIVITLAMMGAEGDGPEAFGFVALFGLFALIPMLIITFVIWGVLVANSARVKALQAMALCAAVFFSLSVLAGVADGELLALFAISLTSPLVGAAFGAAFWVGAFGFRKEMTMAKRMPEDWW</sequence>
<name>A0A975TX06_9RHOB</name>
<feature type="transmembrane region" description="Helical" evidence="1">
    <location>
        <begin position="97"/>
        <end position="123"/>
    </location>
</feature>
<accession>A0A975TX06</accession>
<dbReference type="EMBL" id="JAIMBW010000001">
    <property type="protein sequence ID" value="MBY4891503.1"/>
    <property type="molecule type" value="Genomic_DNA"/>
</dbReference>
<keyword evidence="1" id="KW-0472">Membrane</keyword>
<gene>
    <name evidence="2" type="ORF">KUL25_01845</name>
    <name evidence="3" type="ORF">KUL25_01850</name>
</gene>
<dbReference type="AlphaFoldDB" id="A0A975TX06"/>
<proteinExistence type="predicted"/>
<dbReference type="RefSeq" id="WP_257891367.1">
    <property type="nucleotide sequence ID" value="NZ_JAIMBW010000001.1"/>
</dbReference>
<dbReference type="EMBL" id="CP078073">
    <property type="protein sequence ID" value="QXL88291.1"/>
    <property type="molecule type" value="Genomic_DNA"/>
</dbReference>
<keyword evidence="1" id="KW-1133">Transmembrane helix</keyword>
<keyword evidence="1" id="KW-0812">Transmembrane</keyword>
<protein>
    <submittedName>
        <fullName evidence="3">Uncharacterized protein</fullName>
    </submittedName>
</protein>
<evidence type="ECO:0000313" key="3">
    <source>
        <dbReference type="EMBL" id="QXL88291.1"/>
    </source>
</evidence>
<dbReference type="Proteomes" id="UP000693972">
    <property type="component" value="Unassembled WGS sequence"/>
</dbReference>
<feature type="transmembrane region" description="Helical" evidence="1">
    <location>
        <begin position="73"/>
        <end position="91"/>
    </location>
</feature>
<evidence type="ECO:0000313" key="2">
    <source>
        <dbReference type="EMBL" id="MBY4891503.1"/>
    </source>
</evidence>
<organism evidence="3">
    <name type="scientific">Gymnodinialimonas phycosphaerae</name>
    <dbReference type="NCBI Taxonomy" id="2841589"/>
    <lineage>
        <taxon>Bacteria</taxon>
        <taxon>Pseudomonadati</taxon>
        <taxon>Pseudomonadota</taxon>
        <taxon>Alphaproteobacteria</taxon>
        <taxon>Rhodobacterales</taxon>
        <taxon>Paracoccaceae</taxon>
        <taxon>Gymnodinialimonas</taxon>
    </lineage>
</organism>
<keyword evidence="4" id="KW-1185">Reference proteome</keyword>
<evidence type="ECO:0000313" key="4">
    <source>
        <dbReference type="Proteomes" id="UP000693972"/>
    </source>
</evidence>
<reference evidence="3 4" key="1">
    <citation type="submission" date="2021-07" db="EMBL/GenBank/DDBJ databases">
        <title>Karlodiniumbacter phycospheric gen. nov., sp. nov., a phycosphere bacterium isolated from karlodinium veneficum.</title>
        <authorList>
            <person name="Peng Y."/>
            <person name="Jiang L."/>
            <person name="Lee J."/>
        </authorList>
    </citation>
    <scope>NUCLEOTIDE SEQUENCE</scope>
    <source>
        <strain evidence="3 4">N5</strain>
    </source>
</reference>